<evidence type="ECO:0000313" key="2">
    <source>
        <dbReference type="EMBL" id="NXN12380.1"/>
    </source>
</evidence>
<evidence type="ECO:0000313" key="3">
    <source>
        <dbReference type="Proteomes" id="UP000557230"/>
    </source>
</evidence>
<feature type="non-terminal residue" evidence="2">
    <location>
        <position position="97"/>
    </location>
</feature>
<comment type="caution">
    <text evidence="2">The sequence shown here is derived from an EMBL/GenBank/DDBJ whole genome shotgun (WGS) entry which is preliminary data.</text>
</comment>
<reference evidence="2 3" key="1">
    <citation type="submission" date="2019-09" db="EMBL/GenBank/DDBJ databases">
        <title>Bird 10,000 Genomes (B10K) Project - Family phase.</title>
        <authorList>
            <person name="Zhang G."/>
        </authorList>
    </citation>
    <scope>NUCLEOTIDE SEQUENCE [LARGE SCALE GENOMIC DNA]</scope>
    <source>
        <strain evidence="2">B10K-DU-001-78</strain>
        <tissue evidence="2">Muscle</tissue>
    </source>
</reference>
<dbReference type="Proteomes" id="UP000557230">
    <property type="component" value="Unassembled WGS sequence"/>
</dbReference>
<gene>
    <name evidence="2" type="primary">Mark4</name>
    <name evidence="2" type="ORF">INDMAC_R15392</name>
</gene>
<dbReference type="GO" id="GO:0016301">
    <property type="term" value="F:kinase activity"/>
    <property type="evidence" value="ECO:0007669"/>
    <property type="project" value="UniProtKB-KW"/>
</dbReference>
<name>A0A7L1GFI0_9PICI</name>
<dbReference type="OrthoDB" id="9295969at2759"/>
<accession>A0A7L1GFI0</accession>
<proteinExistence type="predicted"/>
<evidence type="ECO:0000256" key="1">
    <source>
        <dbReference type="SAM" id="MobiDB-lite"/>
    </source>
</evidence>
<dbReference type="EMBL" id="VXBD01007119">
    <property type="protein sequence ID" value="NXN12380.1"/>
    <property type="molecule type" value="Genomic_DNA"/>
</dbReference>
<organism evidence="2 3">
    <name type="scientific">Indicator maculatus</name>
    <name type="common">spotted honeyguide</name>
    <dbReference type="NCBI Taxonomy" id="545262"/>
    <lineage>
        <taxon>Eukaryota</taxon>
        <taxon>Metazoa</taxon>
        <taxon>Chordata</taxon>
        <taxon>Craniata</taxon>
        <taxon>Vertebrata</taxon>
        <taxon>Euteleostomi</taxon>
        <taxon>Archelosauria</taxon>
        <taxon>Archosauria</taxon>
        <taxon>Dinosauria</taxon>
        <taxon>Saurischia</taxon>
        <taxon>Theropoda</taxon>
        <taxon>Coelurosauria</taxon>
        <taxon>Aves</taxon>
        <taxon>Neognathae</taxon>
        <taxon>Neoaves</taxon>
        <taxon>Telluraves</taxon>
        <taxon>Coraciimorphae</taxon>
        <taxon>Piciformes</taxon>
        <taxon>Indicatoridae</taxon>
        <taxon>Indicator</taxon>
    </lineage>
</organism>
<keyword evidence="2" id="KW-0808">Transferase</keyword>
<keyword evidence="2" id="KW-0418">Kinase</keyword>
<dbReference type="AlphaFoldDB" id="A0A7L1GFI0"/>
<feature type="non-terminal residue" evidence="2">
    <location>
        <position position="1"/>
    </location>
</feature>
<feature type="compositionally biased region" description="Polar residues" evidence="1">
    <location>
        <begin position="34"/>
        <end position="52"/>
    </location>
</feature>
<feature type="region of interest" description="Disordered" evidence="1">
    <location>
        <begin position="1"/>
        <end position="97"/>
    </location>
</feature>
<sequence>HGGQVRDRRALPGSANGPPATPANPSLAPEASPLPQSRSRATSNLFSKLTSKLTRRVTLDPSKRQSSNRCVSGTPAPPGAKIRSQTNLRESGDLRSQ</sequence>
<protein>
    <submittedName>
        <fullName evidence="2">MARK4 kinase</fullName>
    </submittedName>
</protein>
<keyword evidence="3" id="KW-1185">Reference proteome</keyword>
<feature type="compositionally biased region" description="Basic and acidic residues" evidence="1">
    <location>
        <begin position="1"/>
        <end position="10"/>
    </location>
</feature>